<keyword evidence="8 10" id="KW-0648">Protein biosynthesis</keyword>
<accession>A0A024LR67</accession>
<dbReference type="PANTHER" id="PTHR10890:SF3">
    <property type="entry name" value="CYSTEINE--TRNA LIGASE, CYTOPLASMIC"/>
    <property type="match status" value="1"/>
</dbReference>
<evidence type="ECO:0000256" key="3">
    <source>
        <dbReference type="ARBA" id="ARBA00022598"/>
    </source>
</evidence>
<feature type="binding site" evidence="10">
    <location>
        <position position="299"/>
    </location>
    <ligand>
        <name>ATP</name>
        <dbReference type="ChEBI" id="CHEBI:30616"/>
    </ligand>
</feature>
<evidence type="ECO:0000256" key="6">
    <source>
        <dbReference type="ARBA" id="ARBA00022833"/>
    </source>
</evidence>
<comment type="cofactor">
    <cofactor evidence="10">
        <name>Zn(2+)</name>
        <dbReference type="ChEBI" id="CHEBI:29105"/>
    </cofactor>
    <text evidence="10">Binds 1 zinc ion per subunit.</text>
</comment>
<evidence type="ECO:0000256" key="10">
    <source>
        <dbReference type="HAMAP-Rule" id="MF_00041"/>
    </source>
</evidence>
<keyword evidence="4 10" id="KW-0479">Metal-binding</keyword>
<dbReference type="PRINTS" id="PR00983">
    <property type="entry name" value="TRNASYNTHCYS"/>
</dbReference>
<dbReference type="CDD" id="cd00672">
    <property type="entry name" value="CysRS_core"/>
    <property type="match status" value="1"/>
</dbReference>
<dbReference type="PANTHER" id="PTHR10890">
    <property type="entry name" value="CYSTEINYL-TRNA SYNTHETASE"/>
    <property type="match status" value="1"/>
</dbReference>
<comment type="subcellular location">
    <subcellularLocation>
        <location evidence="10">Cytoplasm</location>
    </subcellularLocation>
</comment>
<gene>
    <name evidence="10 12" type="primary">cysS</name>
    <name evidence="12" type="ORF">BN1046_00800</name>
</gene>
<dbReference type="AlphaFoldDB" id="A0A024LR67"/>
<dbReference type="Gene3D" id="3.40.50.620">
    <property type="entry name" value="HUPs"/>
    <property type="match status" value="1"/>
</dbReference>
<dbReference type="GO" id="GO:0008270">
    <property type="term" value="F:zinc ion binding"/>
    <property type="evidence" value="ECO:0007669"/>
    <property type="project" value="UniProtKB-UniRule"/>
</dbReference>
<dbReference type="Pfam" id="PF01406">
    <property type="entry name" value="tRNA-synt_1e"/>
    <property type="match status" value="1"/>
</dbReference>
<feature type="binding site" evidence="10">
    <location>
        <position position="224"/>
    </location>
    <ligand>
        <name>Zn(2+)</name>
        <dbReference type="ChEBI" id="CHEBI:29105"/>
    </ligand>
</feature>
<evidence type="ECO:0000256" key="4">
    <source>
        <dbReference type="ARBA" id="ARBA00022723"/>
    </source>
</evidence>
<dbReference type="InterPro" id="IPR015803">
    <property type="entry name" value="Cys-tRNA-ligase"/>
</dbReference>
<evidence type="ECO:0000256" key="8">
    <source>
        <dbReference type="ARBA" id="ARBA00022917"/>
    </source>
</evidence>
<evidence type="ECO:0000313" key="12">
    <source>
        <dbReference type="EMBL" id="CDP79895.1"/>
    </source>
</evidence>
<dbReference type="InterPro" id="IPR009080">
    <property type="entry name" value="tRNAsynth_Ia_anticodon-bd"/>
</dbReference>
<dbReference type="SUPFAM" id="SSF52374">
    <property type="entry name" value="Nucleotidylyl transferase"/>
    <property type="match status" value="1"/>
</dbReference>
<feature type="short sequence motif" description="'KMSKS' region" evidence="10">
    <location>
        <begin position="296"/>
        <end position="300"/>
    </location>
</feature>
<dbReference type="EC" id="6.1.1.16" evidence="10"/>
<evidence type="ECO:0000259" key="11">
    <source>
        <dbReference type="Pfam" id="PF01406"/>
    </source>
</evidence>
<reference evidence="12" key="2">
    <citation type="submission" date="2014-05" db="EMBL/GenBank/DDBJ databases">
        <title>Genome sequencing of Bartonella spp. isolated from human blood.</title>
        <authorList>
            <person name="Raoult D."/>
        </authorList>
    </citation>
    <scope>NUCLEOTIDE SEQUENCE</scope>
    <source>
        <strain evidence="12">MVT06</strain>
    </source>
</reference>
<dbReference type="GO" id="GO:0006423">
    <property type="term" value="P:cysteinyl-tRNA aminoacylation"/>
    <property type="evidence" value="ECO:0007669"/>
    <property type="project" value="UniProtKB-UniRule"/>
</dbReference>
<dbReference type="Gene3D" id="1.20.120.1910">
    <property type="entry name" value="Cysteine-tRNA ligase, C-terminal anti-codon recognition domain"/>
    <property type="match status" value="1"/>
</dbReference>
<evidence type="ECO:0000256" key="1">
    <source>
        <dbReference type="ARBA" id="ARBA00005594"/>
    </source>
</evidence>
<feature type="domain" description="tRNA synthetases class I catalytic" evidence="11">
    <location>
        <begin position="17"/>
        <end position="358"/>
    </location>
</feature>
<keyword evidence="10" id="KW-0963">Cytoplasm</keyword>
<evidence type="ECO:0000256" key="2">
    <source>
        <dbReference type="ARBA" id="ARBA00011245"/>
    </source>
</evidence>
<dbReference type="SUPFAM" id="SSF47323">
    <property type="entry name" value="Anticodon-binding domain of a subclass of class I aminoacyl-tRNA synthetases"/>
    <property type="match status" value="1"/>
</dbReference>
<comment type="subunit">
    <text evidence="2 10">Monomer.</text>
</comment>
<feature type="short sequence motif" description="'HIGH' region" evidence="10">
    <location>
        <begin position="32"/>
        <end position="42"/>
    </location>
</feature>
<protein>
    <recommendedName>
        <fullName evidence="10">Cysteine--tRNA ligase</fullName>
        <ecNumber evidence="10">6.1.1.16</ecNumber>
    </recommendedName>
    <alternativeName>
        <fullName evidence="10">Cysteinyl-tRNA synthetase</fullName>
        <shortName evidence="10">CysRS</shortName>
    </alternativeName>
</protein>
<evidence type="ECO:0000256" key="5">
    <source>
        <dbReference type="ARBA" id="ARBA00022741"/>
    </source>
</evidence>
<dbReference type="GO" id="GO:0005524">
    <property type="term" value="F:ATP binding"/>
    <property type="evidence" value="ECO:0007669"/>
    <property type="project" value="UniProtKB-UniRule"/>
</dbReference>
<dbReference type="InterPro" id="IPR024909">
    <property type="entry name" value="Cys-tRNA/MSH_ligase"/>
</dbReference>
<name>A0A024LR67_9HYPH</name>
<keyword evidence="7 10" id="KW-0067">ATP-binding</keyword>
<keyword evidence="5 10" id="KW-0547">Nucleotide-binding</keyword>
<comment type="similarity">
    <text evidence="1 10">Belongs to the class-I aminoacyl-tRNA synthetase family.</text>
</comment>
<dbReference type="EMBL" id="HG977196">
    <property type="protein sequence ID" value="CDP79895.1"/>
    <property type="molecule type" value="Genomic_DNA"/>
</dbReference>
<dbReference type="HAMAP" id="MF_00041">
    <property type="entry name" value="Cys_tRNA_synth"/>
    <property type="match status" value="1"/>
</dbReference>
<feature type="binding site" evidence="10">
    <location>
        <position position="263"/>
    </location>
    <ligand>
        <name>Zn(2+)</name>
        <dbReference type="ChEBI" id="CHEBI:29105"/>
    </ligand>
</feature>
<dbReference type="GO" id="GO:0005829">
    <property type="term" value="C:cytosol"/>
    <property type="evidence" value="ECO:0007669"/>
    <property type="project" value="TreeGrafter"/>
</dbReference>
<feature type="binding site" evidence="10">
    <location>
        <position position="267"/>
    </location>
    <ligand>
        <name>Zn(2+)</name>
        <dbReference type="ChEBI" id="CHEBI:29105"/>
    </ligand>
</feature>
<comment type="catalytic activity">
    <reaction evidence="10">
        <text>tRNA(Cys) + L-cysteine + ATP = L-cysteinyl-tRNA(Cys) + AMP + diphosphate</text>
        <dbReference type="Rhea" id="RHEA:17773"/>
        <dbReference type="Rhea" id="RHEA-COMP:9661"/>
        <dbReference type="Rhea" id="RHEA-COMP:9679"/>
        <dbReference type="ChEBI" id="CHEBI:30616"/>
        <dbReference type="ChEBI" id="CHEBI:33019"/>
        <dbReference type="ChEBI" id="CHEBI:35235"/>
        <dbReference type="ChEBI" id="CHEBI:78442"/>
        <dbReference type="ChEBI" id="CHEBI:78517"/>
        <dbReference type="ChEBI" id="CHEBI:456215"/>
        <dbReference type="EC" id="6.1.1.16"/>
    </reaction>
</comment>
<dbReference type="NCBIfam" id="TIGR00435">
    <property type="entry name" value="cysS"/>
    <property type="match status" value="1"/>
</dbReference>
<feature type="binding site" evidence="10">
    <location>
        <position position="30"/>
    </location>
    <ligand>
        <name>Zn(2+)</name>
        <dbReference type="ChEBI" id="CHEBI:29105"/>
    </ligand>
</feature>
<dbReference type="InterPro" id="IPR032678">
    <property type="entry name" value="tRNA-synt_1_cat_dom"/>
</dbReference>
<proteinExistence type="inferred from homology"/>
<dbReference type="GO" id="GO:0004817">
    <property type="term" value="F:cysteine-tRNA ligase activity"/>
    <property type="evidence" value="ECO:0007669"/>
    <property type="project" value="UniProtKB-UniRule"/>
</dbReference>
<evidence type="ECO:0000256" key="9">
    <source>
        <dbReference type="ARBA" id="ARBA00023146"/>
    </source>
</evidence>
<keyword evidence="6 10" id="KW-0862">Zinc</keyword>
<keyword evidence="9 10" id="KW-0030">Aminoacyl-tRNA synthetase</keyword>
<reference evidence="12" key="1">
    <citation type="submission" date="2013-11" db="EMBL/GenBank/DDBJ databases">
        <authorList>
            <person name="GENOMES U."/>
        </authorList>
    </citation>
    <scope>NUCLEOTIDE SEQUENCE</scope>
    <source>
        <strain evidence="12">MVT06</strain>
    </source>
</reference>
<sequence length="502" mass="57889">MGNLRFYNTLTRKKENFTPIDAAKVRLYVCGPTVYDYAHIGNARSVIVFDILFRFLRHVYGEDHVIYARNITDVDDKINARAIHKYPELALNDAIRQLTECTYDQFQKDTEALGCLLPTSQPRATDHLEEIRSLIERLLEKGHAYIAGNHILFSISSMGEYPRYGEFAKRSLDEMRADSRIDIAIYKKEKMDFVLWKPSQEWEPGWPSPAGIPGLGRPGWHIECSAMSMAKLLAPYGGGLNCDDLAANVFDIHGGGIDLLFPHHENEIAQSCSAFGTKRMANFWMHNGFLQVEGKKMSKSLGNFITIRSLLESDFLEFNDALTDEIRQNWAGLSIRFSMLQTHYREPLNWTTHRLAQSSSELYRWYEFLRCEKCCLDDDKSIDESLINTLSDDLNTSNAFTILRKFYKEGNAIALARGMDLFGLLRQEWVQEIECPLFVRKTYLDLKFIDQRIAERLQLIHNKEWEAADKIRDELAVGGISLKDEKDPQTGERITTWEIKRQ</sequence>
<dbReference type="InterPro" id="IPR014729">
    <property type="entry name" value="Rossmann-like_a/b/a_fold"/>
</dbReference>
<keyword evidence="3 10" id="KW-0436">Ligase</keyword>
<organism evidence="12">
    <name type="scientific">Bartonella schoenbuchensis</name>
    <dbReference type="NCBI Taxonomy" id="165694"/>
    <lineage>
        <taxon>Bacteria</taxon>
        <taxon>Pseudomonadati</taxon>
        <taxon>Pseudomonadota</taxon>
        <taxon>Alphaproteobacteria</taxon>
        <taxon>Hyphomicrobiales</taxon>
        <taxon>Bartonellaceae</taxon>
        <taxon>Bartonella</taxon>
    </lineage>
</organism>
<evidence type="ECO:0000256" key="7">
    <source>
        <dbReference type="ARBA" id="ARBA00022840"/>
    </source>
</evidence>